<reference evidence="8" key="1">
    <citation type="submission" date="2016-10" db="EMBL/GenBank/DDBJ databases">
        <authorList>
            <person name="Varghese N."/>
            <person name="Submissions S."/>
        </authorList>
    </citation>
    <scope>NUCLEOTIDE SEQUENCE [LARGE SCALE GENOMIC DNA]</scope>
    <source>
        <strain evidence="8">DSM 45004</strain>
    </source>
</reference>
<accession>A0A1I1XKH0</accession>
<keyword evidence="8" id="KW-1185">Reference proteome</keyword>
<keyword evidence="2" id="KW-0479">Metal-binding</keyword>
<dbReference type="SMART" id="SM00849">
    <property type="entry name" value="Lactamase_B"/>
    <property type="match status" value="1"/>
</dbReference>
<organism evidence="7 8">
    <name type="scientific">Actinopolyspora alba</name>
    <dbReference type="NCBI Taxonomy" id="673379"/>
    <lineage>
        <taxon>Bacteria</taxon>
        <taxon>Bacillati</taxon>
        <taxon>Actinomycetota</taxon>
        <taxon>Actinomycetes</taxon>
        <taxon>Actinopolysporales</taxon>
        <taxon>Actinopolysporaceae</taxon>
        <taxon>Actinopolyspora</taxon>
        <taxon>Actinopolyspora alba group</taxon>
    </lineage>
</organism>
<dbReference type="Pfam" id="PF00753">
    <property type="entry name" value="Lactamase_B"/>
    <property type="match status" value="1"/>
</dbReference>
<keyword evidence="4" id="KW-0862">Zinc</keyword>
<proteinExistence type="predicted"/>
<evidence type="ECO:0000256" key="1">
    <source>
        <dbReference type="ARBA" id="ARBA00001947"/>
    </source>
</evidence>
<dbReference type="RefSeq" id="WP_092927367.1">
    <property type="nucleotide sequence ID" value="NZ_FOMZ01000007.1"/>
</dbReference>
<evidence type="ECO:0000256" key="5">
    <source>
        <dbReference type="SAM" id="MobiDB-lite"/>
    </source>
</evidence>
<name>A0A1I1XKH0_9ACTN</name>
<dbReference type="EMBL" id="FOMZ01000007">
    <property type="protein sequence ID" value="SFE07899.1"/>
    <property type="molecule type" value="Genomic_DNA"/>
</dbReference>
<evidence type="ECO:0000256" key="2">
    <source>
        <dbReference type="ARBA" id="ARBA00022723"/>
    </source>
</evidence>
<dbReference type="SUPFAM" id="SSF56281">
    <property type="entry name" value="Metallo-hydrolase/oxidoreductase"/>
    <property type="match status" value="1"/>
</dbReference>
<sequence>MLVVGFPVGQLQANCYVLAPHEGGDCVVVDPGQDAVEPVRKQLDEHGLTPVGVLLTHGHFDHVFSAGELCEAYGIPAWVHPEDRYMLADPGAALGPEGSQLFEGVPVNVPEDVRELSGETVLNLAGMEFDVRPAPGHTGGSVLFGTGTAEGGRLLLTGDTLFAGAIGRTDLPGGDHERMLRTLRNEILPRPDDTAVLPGHGSTTTIGRERESNPFLRGLAASGEAAD</sequence>
<feature type="region of interest" description="Disordered" evidence="5">
    <location>
        <begin position="191"/>
        <end position="212"/>
    </location>
</feature>
<dbReference type="InterPro" id="IPR001279">
    <property type="entry name" value="Metallo-B-lactamas"/>
</dbReference>
<dbReference type="PANTHER" id="PTHR46233:SF3">
    <property type="entry name" value="HYDROXYACYLGLUTATHIONE HYDROLASE GLOC"/>
    <property type="match status" value="1"/>
</dbReference>
<protein>
    <submittedName>
        <fullName evidence="7">Glyoxylase, beta-lactamase superfamily II</fullName>
    </submittedName>
</protein>
<feature type="domain" description="Metallo-beta-lactamase" evidence="6">
    <location>
        <begin position="12"/>
        <end position="200"/>
    </location>
</feature>
<dbReference type="Proteomes" id="UP000198716">
    <property type="component" value="Unassembled WGS sequence"/>
</dbReference>
<dbReference type="CDD" id="cd06262">
    <property type="entry name" value="metallo-hydrolase-like_MBL-fold"/>
    <property type="match status" value="1"/>
</dbReference>
<evidence type="ECO:0000256" key="3">
    <source>
        <dbReference type="ARBA" id="ARBA00022801"/>
    </source>
</evidence>
<evidence type="ECO:0000313" key="8">
    <source>
        <dbReference type="Proteomes" id="UP000198716"/>
    </source>
</evidence>
<dbReference type="InterPro" id="IPR051453">
    <property type="entry name" value="MBL_Glyoxalase_II"/>
</dbReference>
<gene>
    <name evidence="7" type="ORF">SAMN04487819_107248</name>
</gene>
<evidence type="ECO:0000313" key="7">
    <source>
        <dbReference type="EMBL" id="SFE07899.1"/>
    </source>
</evidence>
<comment type="cofactor">
    <cofactor evidence="1">
        <name>Zn(2+)</name>
        <dbReference type="ChEBI" id="CHEBI:29105"/>
    </cofactor>
</comment>
<evidence type="ECO:0000259" key="6">
    <source>
        <dbReference type="SMART" id="SM00849"/>
    </source>
</evidence>
<dbReference type="Gene3D" id="3.60.15.10">
    <property type="entry name" value="Ribonuclease Z/Hydroxyacylglutathione hydrolase-like"/>
    <property type="match status" value="1"/>
</dbReference>
<dbReference type="AlphaFoldDB" id="A0A1I1XKH0"/>
<evidence type="ECO:0000256" key="4">
    <source>
        <dbReference type="ARBA" id="ARBA00022833"/>
    </source>
</evidence>
<keyword evidence="3" id="KW-0378">Hydrolase</keyword>
<dbReference type="InterPro" id="IPR036866">
    <property type="entry name" value="RibonucZ/Hydroxyglut_hydro"/>
</dbReference>
<dbReference type="GO" id="GO:0016787">
    <property type="term" value="F:hydrolase activity"/>
    <property type="evidence" value="ECO:0007669"/>
    <property type="project" value="UniProtKB-KW"/>
</dbReference>
<dbReference type="PANTHER" id="PTHR46233">
    <property type="entry name" value="HYDROXYACYLGLUTATHIONE HYDROLASE GLOC"/>
    <property type="match status" value="1"/>
</dbReference>
<dbReference type="GO" id="GO:0046872">
    <property type="term" value="F:metal ion binding"/>
    <property type="evidence" value="ECO:0007669"/>
    <property type="project" value="UniProtKB-KW"/>
</dbReference>